<evidence type="ECO:0000256" key="1">
    <source>
        <dbReference type="SAM" id="MobiDB-lite"/>
    </source>
</evidence>
<name>A0A914X174_9BILA</name>
<dbReference type="AlphaFoldDB" id="A0A914X174"/>
<organism evidence="2 3">
    <name type="scientific">Plectus sambesii</name>
    <dbReference type="NCBI Taxonomy" id="2011161"/>
    <lineage>
        <taxon>Eukaryota</taxon>
        <taxon>Metazoa</taxon>
        <taxon>Ecdysozoa</taxon>
        <taxon>Nematoda</taxon>
        <taxon>Chromadorea</taxon>
        <taxon>Plectida</taxon>
        <taxon>Plectina</taxon>
        <taxon>Plectoidea</taxon>
        <taxon>Plectidae</taxon>
        <taxon>Plectus</taxon>
    </lineage>
</organism>
<accession>A0A914X174</accession>
<protein>
    <submittedName>
        <fullName evidence="3">Uncharacterized protein</fullName>
    </submittedName>
</protein>
<keyword evidence="2" id="KW-1185">Reference proteome</keyword>
<dbReference type="Proteomes" id="UP000887566">
    <property type="component" value="Unplaced"/>
</dbReference>
<reference evidence="3" key="1">
    <citation type="submission" date="2022-11" db="UniProtKB">
        <authorList>
            <consortium name="WormBaseParasite"/>
        </authorList>
    </citation>
    <scope>IDENTIFICATION</scope>
</reference>
<sequence length="78" mass="8756">MVSRQRAGQSPHAKNRAMAPTVNGEPVEQRERTLYTAEITATEQPNCRRPPGDWRSGRTIFKSAAQQVRRLVNIVVIA</sequence>
<feature type="region of interest" description="Disordered" evidence="1">
    <location>
        <begin position="1"/>
        <end position="29"/>
    </location>
</feature>
<proteinExistence type="predicted"/>
<evidence type="ECO:0000313" key="3">
    <source>
        <dbReference type="WBParaSite" id="PSAMB.scaffold559size47208.g7048.t1"/>
    </source>
</evidence>
<evidence type="ECO:0000313" key="2">
    <source>
        <dbReference type="Proteomes" id="UP000887566"/>
    </source>
</evidence>
<dbReference type="WBParaSite" id="PSAMB.scaffold559size47208.g7048.t1">
    <property type="protein sequence ID" value="PSAMB.scaffold559size47208.g7048.t1"/>
    <property type="gene ID" value="PSAMB.scaffold559size47208.g7048"/>
</dbReference>